<protein>
    <submittedName>
        <fullName evidence="3">Para-nitrobenzyl esterase</fullName>
        <ecNumber evidence="3">3.1.1.-</ecNumber>
    </submittedName>
</protein>
<sequence>MSALPNVITRGAACLSAMALLFVQGCGAAKAREEPATVPGLEVALDSGMIRGVDDGDVLRYRGIRYARPPVGELRWRPPEPVARWRGVVPATASGPACPQDNVNQKERSDAEDCLTLDVTVPKKAGAKRKPVMVWLPGGGFVAGRGADYDQECGSACLSALDLGKVVEPGVLAGERALNHSTRRT</sequence>
<name>A0A7W5V2I6_9ACTN</name>
<proteinExistence type="predicted"/>
<dbReference type="EMBL" id="JACIBV010000001">
    <property type="protein sequence ID" value="MBB3725203.1"/>
    <property type="molecule type" value="Genomic_DNA"/>
</dbReference>
<keyword evidence="3" id="KW-0378">Hydrolase</keyword>
<keyword evidence="4" id="KW-1185">Reference proteome</keyword>
<dbReference type="InterPro" id="IPR050309">
    <property type="entry name" value="Type-B_Carboxylest/Lipase"/>
</dbReference>
<accession>A0A7W5V2I6</accession>
<evidence type="ECO:0000313" key="4">
    <source>
        <dbReference type="Proteomes" id="UP000579945"/>
    </source>
</evidence>
<gene>
    <name evidence="3" type="ORF">FHR33_001063</name>
</gene>
<evidence type="ECO:0000256" key="1">
    <source>
        <dbReference type="SAM" id="SignalP"/>
    </source>
</evidence>
<dbReference type="GeneID" id="95387650"/>
<dbReference type="InterPro" id="IPR029058">
    <property type="entry name" value="AB_hydrolase_fold"/>
</dbReference>
<keyword evidence="1" id="KW-0732">Signal</keyword>
<dbReference type="GO" id="GO:0016787">
    <property type="term" value="F:hydrolase activity"/>
    <property type="evidence" value="ECO:0007669"/>
    <property type="project" value="UniProtKB-KW"/>
</dbReference>
<evidence type="ECO:0000313" key="3">
    <source>
        <dbReference type="EMBL" id="MBB3725203.1"/>
    </source>
</evidence>
<dbReference type="RefSeq" id="WP_183644225.1">
    <property type="nucleotide sequence ID" value="NZ_BAAAXX010000105.1"/>
</dbReference>
<feature type="domain" description="Carboxylesterase type B" evidence="2">
    <location>
        <begin position="42"/>
        <end position="152"/>
    </location>
</feature>
<dbReference type="Gene3D" id="3.40.50.1820">
    <property type="entry name" value="alpha/beta hydrolase"/>
    <property type="match status" value="1"/>
</dbReference>
<dbReference type="EC" id="3.1.1.-" evidence="3"/>
<comment type="caution">
    <text evidence="3">The sequence shown here is derived from an EMBL/GenBank/DDBJ whole genome shotgun (WGS) entry which is preliminary data.</text>
</comment>
<dbReference type="InterPro" id="IPR002018">
    <property type="entry name" value="CarbesteraseB"/>
</dbReference>
<reference evidence="3 4" key="1">
    <citation type="submission" date="2020-08" db="EMBL/GenBank/DDBJ databases">
        <title>Sequencing the genomes of 1000 actinobacteria strains.</title>
        <authorList>
            <person name="Klenk H.-P."/>
        </authorList>
    </citation>
    <scope>NUCLEOTIDE SEQUENCE [LARGE SCALE GENOMIC DNA]</scope>
    <source>
        <strain evidence="3 4">DSM 44320</strain>
    </source>
</reference>
<dbReference type="SUPFAM" id="SSF53474">
    <property type="entry name" value="alpha/beta-Hydrolases"/>
    <property type="match status" value="1"/>
</dbReference>
<dbReference type="Proteomes" id="UP000579945">
    <property type="component" value="Unassembled WGS sequence"/>
</dbReference>
<feature type="chain" id="PRO_5039694948" evidence="1">
    <location>
        <begin position="29"/>
        <end position="185"/>
    </location>
</feature>
<evidence type="ECO:0000259" key="2">
    <source>
        <dbReference type="Pfam" id="PF00135"/>
    </source>
</evidence>
<dbReference type="AlphaFoldDB" id="A0A7W5V2I6"/>
<dbReference type="Pfam" id="PF00135">
    <property type="entry name" value="COesterase"/>
    <property type="match status" value="1"/>
</dbReference>
<organism evidence="3 4">
    <name type="scientific">Nonomuraea dietziae</name>
    <dbReference type="NCBI Taxonomy" id="65515"/>
    <lineage>
        <taxon>Bacteria</taxon>
        <taxon>Bacillati</taxon>
        <taxon>Actinomycetota</taxon>
        <taxon>Actinomycetes</taxon>
        <taxon>Streptosporangiales</taxon>
        <taxon>Streptosporangiaceae</taxon>
        <taxon>Nonomuraea</taxon>
    </lineage>
</organism>
<feature type="signal peptide" evidence="1">
    <location>
        <begin position="1"/>
        <end position="28"/>
    </location>
</feature>
<dbReference type="PANTHER" id="PTHR11559">
    <property type="entry name" value="CARBOXYLESTERASE"/>
    <property type="match status" value="1"/>
</dbReference>